<feature type="region of interest" description="Disordered" evidence="2">
    <location>
        <begin position="49"/>
        <end position="73"/>
    </location>
</feature>
<feature type="chain" id="PRO_5046862500" evidence="3">
    <location>
        <begin position="33"/>
        <end position="73"/>
    </location>
</feature>
<name>A0ABT5P1V3_9PSED</name>
<evidence type="ECO:0000313" key="5">
    <source>
        <dbReference type="Proteomes" id="UP001148184"/>
    </source>
</evidence>
<reference evidence="4 5" key="1">
    <citation type="submission" date="2022-05" db="EMBL/GenBank/DDBJ databases">
        <title>Novel Pseudomonas spp. Isolated from a Rainbow Trout Aquaculture Facility.</title>
        <authorList>
            <person name="Testerman T."/>
            <person name="Graf J."/>
        </authorList>
    </citation>
    <scope>NUCLEOTIDE SEQUENCE [LARGE SCALE GENOMIC DNA]</scope>
    <source>
        <strain evidence="4 5">ID1025</strain>
    </source>
</reference>
<dbReference type="NCBIfam" id="TIGR01409">
    <property type="entry name" value="TAT_signal_seq"/>
    <property type="match status" value="1"/>
</dbReference>
<evidence type="ECO:0000256" key="2">
    <source>
        <dbReference type="SAM" id="MobiDB-lite"/>
    </source>
</evidence>
<dbReference type="InterPro" id="IPR019546">
    <property type="entry name" value="TAT_signal_bac_arc"/>
</dbReference>
<protein>
    <submittedName>
        <fullName evidence="4">Twin-arginine translocation signal domain-containing protein</fullName>
    </submittedName>
</protein>
<evidence type="ECO:0000256" key="3">
    <source>
        <dbReference type="SAM" id="SignalP"/>
    </source>
</evidence>
<keyword evidence="5" id="KW-1185">Reference proteome</keyword>
<comment type="caution">
    <text evidence="4">The sequence shown here is derived from an EMBL/GenBank/DDBJ whole genome shotgun (WGS) entry which is preliminary data.</text>
</comment>
<sequence>MNDAPGLNRRQLLQGLGLASAGLALAPGAVFAGQEEQLFANGTRPLVDYPPEAADDADHRAASAPGNTLQCLQ</sequence>
<dbReference type="EMBL" id="JAMDGZ010000002">
    <property type="protein sequence ID" value="MDD1012220.1"/>
    <property type="molecule type" value="Genomic_DNA"/>
</dbReference>
<accession>A0ABT5P1V3</accession>
<dbReference type="InterPro" id="IPR006311">
    <property type="entry name" value="TAT_signal"/>
</dbReference>
<dbReference type="Proteomes" id="UP001148184">
    <property type="component" value="Unassembled WGS sequence"/>
</dbReference>
<keyword evidence="1 3" id="KW-0732">Signal</keyword>
<organism evidence="4 5">
    <name type="scientific">Pseudomonas rubra</name>
    <dbReference type="NCBI Taxonomy" id="2942627"/>
    <lineage>
        <taxon>Bacteria</taxon>
        <taxon>Pseudomonadati</taxon>
        <taxon>Pseudomonadota</taxon>
        <taxon>Gammaproteobacteria</taxon>
        <taxon>Pseudomonadales</taxon>
        <taxon>Pseudomonadaceae</taxon>
        <taxon>Pseudomonas</taxon>
    </lineage>
</organism>
<proteinExistence type="predicted"/>
<dbReference type="RefSeq" id="WP_273891136.1">
    <property type="nucleotide sequence ID" value="NZ_JAMDGP010000001.1"/>
</dbReference>
<feature type="signal peptide" evidence="3">
    <location>
        <begin position="1"/>
        <end position="32"/>
    </location>
</feature>
<gene>
    <name evidence="4" type="ORF">M5G17_00780</name>
</gene>
<evidence type="ECO:0000256" key="1">
    <source>
        <dbReference type="ARBA" id="ARBA00022729"/>
    </source>
</evidence>
<evidence type="ECO:0000313" key="4">
    <source>
        <dbReference type="EMBL" id="MDD1012220.1"/>
    </source>
</evidence>
<dbReference type="PROSITE" id="PS51318">
    <property type="entry name" value="TAT"/>
    <property type="match status" value="1"/>
</dbReference>